<dbReference type="RefSeq" id="WP_097374667.1">
    <property type="nucleotide sequence ID" value="NZ_CP021411.1"/>
</dbReference>
<evidence type="ECO:0000256" key="3">
    <source>
        <dbReference type="ARBA" id="ARBA00022603"/>
    </source>
</evidence>
<comment type="similarity">
    <text evidence="1">Belongs to the N(4)/N(6)-methyltransferase family.</text>
</comment>
<evidence type="ECO:0000256" key="1">
    <source>
        <dbReference type="ARBA" id="ARBA00006594"/>
    </source>
</evidence>
<dbReference type="GO" id="GO:0032259">
    <property type="term" value="P:methylation"/>
    <property type="evidence" value="ECO:0007669"/>
    <property type="project" value="UniProtKB-KW"/>
</dbReference>
<dbReference type="EMBL" id="CP021411">
    <property type="protein sequence ID" value="ATI44072.1"/>
    <property type="molecule type" value="Genomic_DNA"/>
</dbReference>
<evidence type="ECO:0000259" key="7">
    <source>
        <dbReference type="Pfam" id="PF01555"/>
    </source>
</evidence>
<dbReference type="InterPro" id="IPR002941">
    <property type="entry name" value="DNA_methylase_N4/N6"/>
</dbReference>
<evidence type="ECO:0000256" key="5">
    <source>
        <dbReference type="ARBA" id="ARBA00022691"/>
    </source>
</evidence>
<accession>A0A291M5A1</accession>
<dbReference type="InterPro" id="IPR029063">
    <property type="entry name" value="SAM-dependent_MTases_sf"/>
</dbReference>
<proteinExistence type="inferred from homology"/>
<dbReference type="KEGG" id="cmag:CBW24_18190"/>
<dbReference type="Pfam" id="PF01555">
    <property type="entry name" value="N6_N4_Mtase"/>
    <property type="match status" value="1"/>
</dbReference>
<dbReference type="GO" id="GO:0008170">
    <property type="term" value="F:N-methyltransferase activity"/>
    <property type="evidence" value="ECO:0007669"/>
    <property type="project" value="InterPro"/>
</dbReference>
<dbReference type="AlphaFoldDB" id="A0A291M5A1"/>
<dbReference type="Proteomes" id="UP000219050">
    <property type="component" value="Plasmid pDY25-G"/>
</dbReference>
<dbReference type="InterPro" id="IPR002052">
    <property type="entry name" value="DNA_methylase_N6_adenine_CS"/>
</dbReference>
<geneLocation type="plasmid" evidence="9">
    <name>pdy25-g</name>
</geneLocation>
<comment type="catalytic activity">
    <reaction evidence="6">
        <text>a 2'-deoxyadenosine in DNA + S-adenosyl-L-methionine = an N(6)-methyl-2'-deoxyadenosine in DNA + S-adenosyl-L-homocysteine + H(+)</text>
        <dbReference type="Rhea" id="RHEA:15197"/>
        <dbReference type="Rhea" id="RHEA-COMP:12418"/>
        <dbReference type="Rhea" id="RHEA-COMP:12419"/>
        <dbReference type="ChEBI" id="CHEBI:15378"/>
        <dbReference type="ChEBI" id="CHEBI:57856"/>
        <dbReference type="ChEBI" id="CHEBI:59789"/>
        <dbReference type="ChEBI" id="CHEBI:90615"/>
        <dbReference type="ChEBI" id="CHEBI:90616"/>
        <dbReference type="EC" id="2.1.1.72"/>
    </reaction>
</comment>
<protein>
    <recommendedName>
        <fullName evidence="2">site-specific DNA-methyltransferase (adenine-specific)</fullName>
        <ecNumber evidence="2">2.1.1.72</ecNumber>
    </recommendedName>
</protein>
<evidence type="ECO:0000313" key="8">
    <source>
        <dbReference type="EMBL" id="ATI44072.1"/>
    </source>
</evidence>
<dbReference type="GO" id="GO:0009007">
    <property type="term" value="F:site-specific DNA-methyltransferase (adenine-specific) activity"/>
    <property type="evidence" value="ECO:0007669"/>
    <property type="project" value="UniProtKB-EC"/>
</dbReference>
<dbReference type="OrthoDB" id="9816043at2"/>
<keyword evidence="8" id="KW-0614">Plasmid</keyword>
<reference evidence="8 9" key="1">
    <citation type="submission" date="2017-05" db="EMBL/GenBank/DDBJ databases">
        <title>Comparative genomic and metabolic analysis of manganese-oxidizing mechanisms in Celeribater manganoxidans DY25T: its adaption to the environment of polymetallic nodule.</title>
        <authorList>
            <person name="Wang X."/>
        </authorList>
    </citation>
    <scope>NUCLEOTIDE SEQUENCE [LARGE SCALE GENOMIC DNA]</scope>
    <source>
        <strain evidence="8 9">DY25</strain>
        <plasmid evidence="9">pdy25-g</plasmid>
    </source>
</reference>
<dbReference type="InterPro" id="IPR002295">
    <property type="entry name" value="N4/N6-MTase_EcoPI_Mod-like"/>
</dbReference>
<evidence type="ECO:0000256" key="6">
    <source>
        <dbReference type="ARBA" id="ARBA00047942"/>
    </source>
</evidence>
<evidence type="ECO:0000313" key="9">
    <source>
        <dbReference type="Proteomes" id="UP000219050"/>
    </source>
</evidence>
<sequence>MEFDFETELSKLSREELERLAKSMMTSGVALSFHGKRSAMQIAKKVRPRQTRREPKLHVGSPEAQSKNLLIEGENLQAMVTLYKYRGQVDLIITDPPYNTGQYFRYNDRWDNDPNDPELGTIVSSEDGSRHTKWIKAMMPRLQIMKAMLKPSGVLAICIDDNELFHLGMMLDEVFGEKNRLAIINWQKTYSPKKANHVASATEYVLVYAKDQSLAKTEHLARDEAMNARFTNRDNDPKGAWRPGDLAAKDKRDRTIYAIQSPFTGKLHYPEAEHEYDQPISVPTRHWSGMTKKEFRTRLEEWGTPYVEQDIGDGRGKALILKGSSVKLNGYAPEADPVVQKAMKRAQTILSQGNSGERVLPTIVFSDDKQRNPGAGRPAIKRHLELISQGRIPWTFWADEAYEEPIEIGAASWEHKESGHSQTGLNELDAIVGKGHGFQTVKPLKLIKKIAHIWCPQNGLVLDPYAGSGTTGHAILELNSEIGSDRRFILIEQGSPENGDKYARTLTWQRLHNAITGKRPGGKKAAPLGGGFEYRLLTKTIDAKTVLTMQRDELIDVVLTSHWENHKRSAPSLIRVDEESYQYLVGLDQNGEGYFLIWDNGGPVGSLSIDTYKKVALEAKKASIEPPFHVYARYEMFQSPNVRFWKIPDKILADLGLNENDEYNNEDESA</sequence>
<keyword evidence="9" id="KW-1185">Reference proteome</keyword>
<dbReference type="EC" id="2.1.1.72" evidence="2"/>
<feature type="domain" description="DNA methylase N-4/N-6" evidence="7">
    <location>
        <begin position="89"/>
        <end position="493"/>
    </location>
</feature>
<dbReference type="PRINTS" id="PR00506">
    <property type="entry name" value="D21N6MTFRASE"/>
</dbReference>
<gene>
    <name evidence="8" type="ORF">CBW24_18190</name>
</gene>
<dbReference type="REBASE" id="222491">
    <property type="entry name" value="M.CmaDY25ORF18190P"/>
</dbReference>
<evidence type="ECO:0000256" key="2">
    <source>
        <dbReference type="ARBA" id="ARBA00011900"/>
    </source>
</evidence>
<dbReference type="PROSITE" id="PS00092">
    <property type="entry name" value="N6_MTASE"/>
    <property type="match status" value="1"/>
</dbReference>
<name>A0A291M5A1_9RHOB</name>
<organism evidence="8 9">
    <name type="scientific">Pacificitalea manganoxidans</name>
    <dbReference type="NCBI Taxonomy" id="1411902"/>
    <lineage>
        <taxon>Bacteria</taxon>
        <taxon>Pseudomonadati</taxon>
        <taxon>Pseudomonadota</taxon>
        <taxon>Alphaproteobacteria</taxon>
        <taxon>Rhodobacterales</taxon>
        <taxon>Paracoccaceae</taxon>
        <taxon>Pacificitalea</taxon>
    </lineage>
</organism>
<keyword evidence="3 8" id="KW-0489">Methyltransferase</keyword>
<evidence type="ECO:0000256" key="4">
    <source>
        <dbReference type="ARBA" id="ARBA00022679"/>
    </source>
</evidence>
<dbReference type="Gene3D" id="3.40.50.150">
    <property type="entry name" value="Vaccinia Virus protein VP39"/>
    <property type="match status" value="2"/>
</dbReference>
<keyword evidence="4 8" id="KW-0808">Transferase</keyword>
<dbReference type="SUPFAM" id="SSF53335">
    <property type="entry name" value="S-adenosyl-L-methionine-dependent methyltransferases"/>
    <property type="match status" value="1"/>
</dbReference>
<dbReference type="GO" id="GO:0003677">
    <property type="term" value="F:DNA binding"/>
    <property type="evidence" value="ECO:0007669"/>
    <property type="project" value="InterPro"/>
</dbReference>
<keyword evidence="5" id="KW-0949">S-adenosyl-L-methionine</keyword>